<dbReference type="Proteomes" id="UP000198518">
    <property type="component" value="Unassembled WGS sequence"/>
</dbReference>
<dbReference type="OrthoDB" id="25155at2157"/>
<keyword evidence="5" id="KW-1185">Reference proteome</keyword>
<name>A0A1I0Q347_9EURY</name>
<dbReference type="PRINTS" id="PR00502">
    <property type="entry name" value="NUDIXFAMILY"/>
</dbReference>
<dbReference type="InterPro" id="IPR015797">
    <property type="entry name" value="NUDIX_hydrolase-like_dom_sf"/>
</dbReference>
<dbReference type="Pfam" id="PF00293">
    <property type="entry name" value="NUDIX"/>
    <property type="match status" value="1"/>
</dbReference>
<dbReference type="Gene3D" id="3.90.79.10">
    <property type="entry name" value="Nucleoside Triphosphate Pyrophosphohydrolase"/>
    <property type="match status" value="1"/>
</dbReference>
<proteinExistence type="predicted"/>
<dbReference type="PANTHER" id="PTHR43046:SF14">
    <property type="entry name" value="MUTT_NUDIX FAMILY PROTEIN"/>
    <property type="match status" value="1"/>
</dbReference>
<organism evidence="4 5">
    <name type="scientific">Halobacterium jilantaiense</name>
    <dbReference type="NCBI Taxonomy" id="355548"/>
    <lineage>
        <taxon>Archaea</taxon>
        <taxon>Methanobacteriati</taxon>
        <taxon>Methanobacteriota</taxon>
        <taxon>Stenosarchaea group</taxon>
        <taxon>Halobacteria</taxon>
        <taxon>Halobacteriales</taxon>
        <taxon>Halobacteriaceae</taxon>
        <taxon>Halobacterium</taxon>
    </lineage>
</organism>
<dbReference type="PANTHER" id="PTHR43046">
    <property type="entry name" value="GDP-MANNOSE MANNOSYL HYDROLASE"/>
    <property type="match status" value="1"/>
</dbReference>
<dbReference type="STRING" id="355548.SAMN04487945_2224"/>
<protein>
    <submittedName>
        <fullName evidence="4">ADP-ribose pyrophosphatase YjhB, NUDIX family</fullName>
    </submittedName>
</protein>
<evidence type="ECO:0000313" key="5">
    <source>
        <dbReference type="Proteomes" id="UP000198518"/>
    </source>
</evidence>
<dbReference type="GO" id="GO:0016787">
    <property type="term" value="F:hydrolase activity"/>
    <property type="evidence" value="ECO:0007669"/>
    <property type="project" value="UniProtKB-KW"/>
</dbReference>
<dbReference type="AlphaFoldDB" id="A0A1I0Q347"/>
<dbReference type="RefSeq" id="WP_089669447.1">
    <property type="nucleotide sequence ID" value="NZ_FOJA01000001.1"/>
</dbReference>
<evidence type="ECO:0000313" key="4">
    <source>
        <dbReference type="EMBL" id="SEW21294.1"/>
    </source>
</evidence>
<sequence length="149" mass="16224">MTTPTGASQPLDLVPAVVAVVLDGEGRVCLVRDEKRDRWTLPMGRVDPGESVREAVVREVREEAGLVVTGPELTGVYTDPATQVFDTPDGRKQFLAHVFRCEWVDGDPEPDGDETTAVDFFAVGDYPNDLEPSDDWVVHALDGDGVEVT</sequence>
<reference evidence="4 5" key="1">
    <citation type="submission" date="2016-10" db="EMBL/GenBank/DDBJ databases">
        <authorList>
            <person name="de Groot N.N."/>
        </authorList>
    </citation>
    <scope>NUCLEOTIDE SEQUENCE [LARGE SCALE GENOMIC DNA]</scope>
    <source>
        <strain evidence="4 5">CGMCC 1.5337</strain>
    </source>
</reference>
<dbReference type="SUPFAM" id="SSF55811">
    <property type="entry name" value="Nudix"/>
    <property type="match status" value="1"/>
</dbReference>
<evidence type="ECO:0000259" key="3">
    <source>
        <dbReference type="PROSITE" id="PS51462"/>
    </source>
</evidence>
<evidence type="ECO:0000256" key="1">
    <source>
        <dbReference type="ARBA" id="ARBA00001946"/>
    </source>
</evidence>
<dbReference type="EMBL" id="FOJA01000001">
    <property type="protein sequence ID" value="SEW21294.1"/>
    <property type="molecule type" value="Genomic_DNA"/>
</dbReference>
<dbReference type="PROSITE" id="PS00893">
    <property type="entry name" value="NUDIX_BOX"/>
    <property type="match status" value="1"/>
</dbReference>
<comment type="cofactor">
    <cofactor evidence="1">
        <name>Mg(2+)</name>
        <dbReference type="ChEBI" id="CHEBI:18420"/>
    </cofactor>
</comment>
<gene>
    <name evidence="4" type="ORF">SAMN04487945_2224</name>
</gene>
<dbReference type="PROSITE" id="PS51462">
    <property type="entry name" value="NUDIX"/>
    <property type="match status" value="1"/>
</dbReference>
<evidence type="ECO:0000256" key="2">
    <source>
        <dbReference type="ARBA" id="ARBA00022801"/>
    </source>
</evidence>
<feature type="domain" description="Nudix hydrolase" evidence="3">
    <location>
        <begin position="12"/>
        <end position="143"/>
    </location>
</feature>
<dbReference type="InterPro" id="IPR000086">
    <property type="entry name" value="NUDIX_hydrolase_dom"/>
</dbReference>
<dbReference type="InterPro" id="IPR020084">
    <property type="entry name" value="NUDIX_hydrolase_CS"/>
</dbReference>
<dbReference type="InterPro" id="IPR020476">
    <property type="entry name" value="Nudix_hydrolase"/>
</dbReference>
<keyword evidence="2" id="KW-0378">Hydrolase</keyword>
<accession>A0A1I0Q347</accession>